<reference evidence="3" key="1">
    <citation type="submission" date="2021-02" db="EMBL/GenBank/DDBJ databases">
        <authorList>
            <person name="Nowell W R."/>
        </authorList>
    </citation>
    <scope>NUCLEOTIDE SEQUENCE</scope>
</reference>
<dbReference type="AlphaFoldDB" id="A0A814SFK7"/>
<evidence type="ECO:0000313" key="3">
    <source>
        <dbReference type="EMBL" id="CAF1146688.1"/>
    </source>
</evidence>
<sequence>MGQIYADKQHQDELLKIGKHQITAITREDSTNKLPSGVEIKRVNYDDPSSLVEPLKVDRRAAAANVPWILPNEFGGDPTDLEMQKDNFIGERKATYRDYIEKLGKSSWIGLVCSFWYEFSLAGSSARYGFDFKDRTVTFFDDGNTRINTSTWPQTGRAVAKLLSLKVFKDNANDKSPCLNDFRNNYVYVSSFNISQKDMLDSILRVTGASLNDCKVNYEPAKDRYKAGVEEFKKGNMLGFAKLLYSRAFYPDKNSNYEERKDLPKENLDEYTKIAVEMAEKQS</sequence>
<dbReference type="PANTHER" id="PTHR47706:SF7">
    <property type="entry name" value="CIPA-LIKE, PUTATIVE (AFU_ORTHOLOGUE AFUA_1G01630)-RELATED"/>
    <property type="match status" value="1"/>
</dbReference>
<gene>
    <name evidence="3" type="ORF">XAT740_LOCUS20722</name>
</gene>
<keyword evidence="2" id="KW-0560">Oxidoreductase</keyword>
<proteinExistence type="predicted"/>
<dbReference type="InterPro" id="IPR051609">
    <property type="entry name" value="NmrA/Isoflavone_reductase-like"/>
</dbReference>
<dbReference type="PANTHER" id="PTHR47706">
    <property type="entry name" value="NMRA-LIKE FAMILY PROTEIN"/>
    <property type="match status" value="1"/>
</dbReference>
<evidence type="ECO:0000256" key="1">
    <source>
        <dbReference type="ARBA" id="ARBA00022857"/>
    </source>
</evidence>
<keyword evidence="1" id="KW-0521">NADP</keyword>
<dbReference type="Gene3D" id="3.90.25.10">
    <property type="entry name" value="UDP-galactose 4-epimerase, domain 1"/>
    <property type="match status" value="1"/>
</dbReference>
<accession>A0A814SFK7</accession>
<keyword evidence="4" id="KW-1185">Reference proteome</keyword>
<evidence type="ECO:0000313" key="4">
    <source>
        <dbReference type="Proteomes" id="UP000663828"/>
    </source>
</evidence>
<name>A0A814SFK7_ADIRI</name>
<organism evidence="3 4">
    <name type="scientific">Adineta ricciae</name>
    <name type="common">Rotifer</name>
    <dbReference type="NCBI Taxonomy" id="249248"/>
    <lineage>
        <taxon>Eukaryota</taxon>
        <taxon>Metazoa</taxon>
        <taxon>Spiralia</taxon>
        <taxon>Gnathifera</taxon>
        <taxon>Rotifera</taxon>
        <taxon>Eurotatoria</taxon>
        <taxon>Bdelloidea</taxon>
        <taxon>Adinetida</taxon>
        <taxon>Adinetidae</taxon>
        <taxon>Adineta</taxon>
    </lineage>
</organism>
<dbReference type="GO" id="GO:0016491">
    <property type="term" value="F:oxidoreductase activity"/>
    <property type="evidence" value="ECO:0007669"/>
    <property type="project" value="UniProtKB-KW"/>
</dbReference>
<protein>
    <submittedName>
        <fullName evidence="3">Uncharacterized protein</fullName>
    </submittedName>
</protein>
<dbReference type="Proteomes" id="UP000663828">
    <property type="component" value="Unassembled WGS sequence"/>
</dbReference>
<dbReference type="SUPFAM" id="SSF51735">
    <property type="entry name" value="NAD(P)-binding Rossmann-fold domains"/>
    <property type="match status" value="1"/>
</dbReference>
<dbReference type="InterPro" id="IPR036291">
    <property type="entry name" value="NAD(P)-bd_dom_sf"/>
</dbReference>
<comment type="caution">
    <text evidence="3">The sequence shown here is derived from an EMBL/GenBank/DDBJ whole genome shotgun (WGS) entry which is preliminary data.</text>
</comment>
<evidence type="ECO:0000256" key="2">
    <source>
        <dbReference type="ARBA" id="ARBA00023002"/>
    </source>
</evidence>
<dbReference type="Gene3D" id="3.40.50.720">
    <property type="entry name" value="NAD(P)-binding Rossmann-like Domain"/>
    <property type="match status" value="1"/>
</dbReference>
<dbReference type="EMBL" id="CAJNOR010001458">
    <property type="protein sequence ID" value="CAF1146688.1"/>
    <property type="molecule type" value="Genomic_DNA"/>
</dbReference>